<organism evidence="2 3">
    <name type="scientific">Ciceribacter naphthalenivorans</name>
    <dbReference type="NCBI Taxonomy" id="1118451"/>
    <lineage>
        <taxon>Bacteria</taxon>
        <taxon>Pseudomonadati</taxon>
        <taxon>Pseudomonadota</taxon>
        <taxon>Alphaproteobacteria</taxon>
        <taxon>Hyphomicrobiales</taxon>
        <taxon>Rhizobiaceae</taxon>
        <taxon>Ciceribacter</taxon>
    </lineage>
</organism>
<feature type="signal peptide" evidence="1">
    <location>
        <begin position="1"/>
        <end position="27"/>
    </location>
</feature>
<proteinExistence type="predicted"/>
<keyword evidence="1" id="KW-0732">Signal</keyword>
<evidence type="ECO:0000313" key="2">
    <source>
        <dbReference type="EMBL" id="GEO84429.1"/>
    </source>
</evidence>
<dbReference type="EMBL" id="BJZP01000005">
    <property type="protein sequence ID" value="GEO84429.1"/>
    <property type="molecule type" value="Genomic_DNA"/>
</dbReference>
<protein>
    <recommendedName>
        <fullName evidence="4">Calcineurin-like phosphoesterase domain-containing protein</fullName>
    </recommendedName>
</protein>
<dbReference type="InterPro" id="IPR029052">
    <property type="entry name" value="Metallo-depent_PP-like"/>
</dbReference>
<dbReference type="RefSeq" id="WP_210245735.1">
    <property type="nucleotide sequence ID" value="NZ_BJZP01000005.1"/>
</dbReference>
<evidence type="ECO:0000313" key="3">
    <source>
        <dbReference type="Proteomes" id="UP000321717"/>
    </source>
</evidence>
<name>A0A512HG57_9HYPH</name>
<sequence length="347" mass="38107">MAFKFTKIAFGAGIALAAASFSTAAFADDTAYTMGLWGDMPYAKADDQPRIPALLDDMNASDIAFSMYDGDIKDGSSKCTDDIYESAISMFNTLKKPVIYVPGDNEWTDCHRTNNGGYDNLERLDHIRKTMFTTADSFGAEKVALEHQGKPGEKFSENTRLVRGPAMFVGLNVPGSNNNKVNDDKDCTKKSARTPEQCAADNVEYVERDAANIEWLHGSFEAAKAANLKGVMLVLQGDLGFDIPETEDEDESRLPGLEGYAAFLDAVYNETAAFPGQVVLVHGDTHFFKMDKPMKDATHMLPNFTRLETFGSPNVHWVKVTVDAANRDVFTFNPMIVEANAMVGVDK</sequence>
<evidence type="ECO:0008006" key="4">
    <source>
        <dbReference type="Google" id="ProtNLM"/>
    </source>
</evidence>
<feature type="chain" id="PRO_5021727460" description="Calcineurin-like phosphoesterase domain-containing protein" evidence="1">
    <location>
        <begin position="28"/>
        <end position="347"/>
    </location>
</feature>
<dbReference type="Proteomes" id="UP000321717">
    <property type="component" value="Unassembled WGS sequence"/>
</dbReference>
<dbReference type="SUPFAM" id="SSF56300">
    <property type="entry name" value="Metallo-dependent phosphatases"/>
    <property type="match status" value="1"/>
</dbReference>
<evidence type="ECO:0000256" key="1">
    <source>
        <dbReference type="SAM" id="SignalP"/>
    </source>
</evidence>
<comment type="caution">
    <text evidence="2">The sequence shown here is derived from an EMBL/GenBank/DDBJ whole genome shotgun (WGS) entry which is preliminary data.</text>
</comment>
<gene>
    <name evidence="2" type="ORF">RNA01_13610</name>
</gene>
<reference evidence="2 3" key="1">
    <citation type="submission" date="2019-07" db="EMBL/GenBank/DDBJ databases">
        <title>Whole genome shotgun sequence of Rhizobium naphthalenivorans NBRC 107585.</title>
        <authorList>
            <person name="Hosoyama A."/>
            <person name="Uohara A."/>
            <person name="Ohji S."/>
            <person name="Ichikawa N."/>
        </authorList>
    </citation>
    <scope>NUCLEOTIDE SEQUENCE [LARGE SCALE GENOMIC DNA]</scope>
    <source>
        <strain evidence="2 3">NBRC 107585</strain>
    </source>
</reference>
<accession>A0A512HG57</accession>
<dbReference type="AlphaFoldDB" id="A0A512HG57"/>
<keyword evidence="3" id="KW-1185">Reference proteome</keyword>